<reference evidence="2" key="1">
    <citation type="submission" date="2020-02" db="EMBL/GenBank/DDBJ databases">
        <authorList>
            <person name="Meier V. D."/>
        </authorList>
    </citation>
    <scope>NUCLEOTIDE SEQUENCE</scope>
    <source>
        <strain evidence="2">AVDCRST_MAG10</strain>
    </source>
</reference>
<dbReference type="EMBL" id="CADCTB010000219">
    <property type="protein sequence ID" value="CAA9276960.1"/>
    <property type="molecule type" value="Genomic_DNA"/>
</dbReference>
<sequence>CFSDCSAATLRPSDMSSSQPASPAPVTIWIHRATGGSGTASPARDVHRNKEEH</sequence>
<evidence type="ECO:0000256" key="1">
    <source>
        <dbReference type="SAM" id="MobiDB-lite"/>
    </source>
</evidence>
<protein>
    <submittedName>
        <fullName evidence="2">Uncharacterized protein</fullName>
    </submittedName>
</protein>
<feature type="non-terminal residue" evidence="2">
    <location>
        <position position="1"/>
    </location>
</feature>
<organism evidence="2">
    <name type="scientific">uncultured Acidimicrobiales bacterium</name>
    <dbReference type="NCBI Taxonomy" id="310071"/>
    <lineage>
        <taxon>Bacteria</taxon>
        <taxon>Bacillati</taxon>
        <taxon>Actinomycetota</taxon>
        <taxon>Acidimicrobiia</taxon>
        <taxon>Acidimicrobiales</taxon>
        <taxon>environmental samples</taxon>
    </lineage>
</organism>
<name>A0A6J4JHK4_9ACTN</name>
<gene>
    <name evidence="2" type="ORF">AVDCRST_MAG10-3646</name>
</gene>
<feature type="non-terminal residue" evidence="2">
    <location>
        <position position="53"/>
    </location>
</feature>
<feature type="compositionally biased region" description="Basic and acidic residues" evidence="1">
    <location>
        <begin position="44"/>
        <end position="53"/>
    </location>
</feature>
<proteinExistence type="predicted"/>
<accession>A0A6J4JHK4</accession>
<feature type="region of interest" description="Disordered" evidence="1">
    <location>
        <begin position="1"/>
        <end position="53"/>
    </location>
</feature>
<dbReference type="AlphaFoldDB" id="A0A6J4JHK4"/>
<evidence type="ECO:0000313" key="2">
    <source>
        <dbReference type="EMBL" id="CAA9276960.1"/>
    </source>
</evidence>